<dbReference type="PANTHER" id="PTHR42978">
    <property type="entry name" value="QUORUM-QUENCHING LACTONASE YTNP-RELATED-RELATED"/>
    <property type="match status" value="1"/>
</dbReference>
<dbReference type="SMART" id="SM00849">
    <property type="entry name" value="Lactamase_B"/>
    <property type="match status" value="1"/>
</dbReference>
<evidence type="ECO:0000259" key="5">
    <source>
        <dbReference type="PROSITE" id="PS50046"/>
    </source>
</evidence>
<evidence type="ECO:0000256" key="4">
    <source>
        <dbReference type="ARBA" id="ARBA00022833"/>
    </source>
</evidence>
<accession>A0ABU3BN88</accession>
<keyword evidence="2" id="KW-0479">Metal-binding</keyword>
<dbReference type="InterPro" id="IPR036866">
    <property type="entry name" value="RibonucZ/Hydroxyglut_hydro"/>
</dbReference>
<dbReference type="Proteomes" id="UP001267426">
    <property type="component" value="Unassembled WGS sequence"/>
</dbReference>
<dbReference type="SUPFAM" id="SSF56281">
    <property type="entry name" value="Metallo-hydrolase/oxidoreductase"/>
    <property type="match status" value="1"/>
</dbReference>
<dbReference type="Pfam" id="PF00753">
    <property type="entry name" value="Lactamase_B"/>
    <property type="match status" value="1"/>
</dbReference>
<reference evidence="6 7" key="1">
    <citation type="submission" date="2023-09" db="EMBL/GenBank/DDBJ databases">
        <authorList>
            <person name="Rey-Velasco X."/>
        </authorList>
    </citation>
    <scope>NUCLEOTIDE SEQUENCE [LARGE SCALE GENOMIC DNA]</scope>
    <source>
        <strain evidence="6 7">F394</strain>
    </source>
</reference>
<dbReference type="InterPro" id="IPR001279">
    <property type="entry name" value="Metallo-B-lactamas"/>
</dbReference>
<keyword evidence="7" id="KW-1185">Reference proteome</keyword>
<gene>
    <name evidence="6" type="ORF">RM540_03315</name>
</gene>
<dbReference type="PROSITE" id="PS50046">
    <property type="entry name" value="PHYTOCHROME_2"/>
    <property type="match status" value="1"/>
</dbReference>
<keyword evidence="4" id="KW-0862">Zinc</keyword>
<evidence type="ECO:0000313" key="6">
    <source>
        <dbReference type="EMBL" id="MDT0630765.1"/>
    </source>
</evidence>
<evidence type="ECO:0000256" key="1">
    <source>
        <dbReference type="ARBA" id="ARBA00007749"/>
    </source>
</evidence>
<proteinExistence type="inferred from homology"/>
<protein>
    <submittedName>
        <fullName evidence="6">MBL fold metallo-hydrolase</fullName>
    </submittedName>
</protein>
<dbReference type="PANTHER" id="PTHR42978:SF6">
    <property type="entry name" value="QUORUM-QUENCHING LACTONASE YTNP-RELATED"/>
    <property type="match status" value="1"/>
</dbReference>
<comment type="caution">
    <text evidence="6">The sequence shown here is derived from an EMBL/GenBank/DDBJ whole genome shotgun (WGS) entry which is preliminary data.</text>
</comment>
<evidence type="ECO:0000256" key="2">
    <source>
        <dbReference type="ARBA" id="ARBA00022723"/>
    </source>
</evidence>
<organism evidence="6 7">
    <name type="scientific">Rubrivirga litoralis</name>
    <dbReference type="NCBI Taxonomy" id="3075598"/>
    <lineage>
        <taxon>Bacteria</taxon>
        <taxon>Pseudomonadati</taxon>
        <taxon>Rhodothermota</taxon>
        <taxon>Rhodothermia</taxon>
        <taxon>Rhodothermales</taxon>
        <taxon>Rubricoccaceae</taxon>
        <taxon>Rubrivirga</taxon>
    </lineage>
</organism>
<name>A0ABU3BN88_9BACT</name>
<dbReference type="InterPro" id="IPR016132">
    <property type="entry name" value="Phyto_chromo_attachment"/>
</dbReference>
<dbReference type="Gene3D" id="3.60.15.10">
    <property type="entry name" value="Ribonuclease Z/Hydroxyacylglutathione hydrolase-like"/>
    <property type="match status" value="1"/>
</dbReference>
<evidence type="ECO:0000256" key="3">
    <source>
        <dbReference type="ARBA" id="ARBA00022801"/>
    </source>
</evidence>
<keyword evidence="3" id="KW-0378">Hydrolase</keyword>
<feature type="domain" description="Phytochrome chromophore attachment site" evidence="5">
    <location>
        <begin position="68"/>
        <end position="119"/>
    </location>
</feature>
<comment type="similarity">
    <text evidence="1">Belongs to the metallo-beta-lactamase superfamily.</text>
</comment>
<sequence length="263" mass="27949">MTYGDLEIDALPEGRFTVGLDKRFVPYAEGDPPRPGTLFVSVTPFLVRAPDETLLVDTGLGSWAEGRGTEVLLDSLVRRGVAPEDVDRVVLSHLHFDHTGGAVTEAGAEGWRPTFPAADYVVQHAEATAEGYAGESARARDLVLDTLDRAGQLVYAEGDADLGRVGLEVTGGHTGAHQLVRLHAGDMQAVFGGDVLGTPGQVGRRFQAKYDVDGAASQAWRDRLAAEAAEAGHLLLFYHSPEAPAAFVSDGPKGQRVVEPVDL</sequence>
<dbReference type="RefSeq" id="WP_311662098.1">
    <property type="nucleotide sequence ID" value="NZ_JAVRHT010000004.1"/>
</dbReference>
<dbReference type="InterPro" id="IPR051013">
    <property type="entry name" value="MBL_superfamily_lactonases"/>
</dbReference>
<evidence type="ECO:0000313" key="7">
    <source>
        <dbReference type="Proteomes" id="UP001267426"/>
    </source>
</evidence>
<dbReference type="EMBL" id="JAVRHT010000004">
    <property type="protein sequence ID" value="MDT0630765.1"/>
    <property type="molecule type" value="Genomic_DNA"/>
</dbReference>